<dbReference type="AlphaFoldDB" id="A0A6C2UPP6"/>
<organism evidence="4 5">
    <name type="scientific">Pontiella sulfatireligans</name>
    <dbReference type="NCBI Taxonomy" id="2750658"/>
    <lineage>
        <taxon>Bacteria</taxon>
        <taxon>Pseudomonadati</taxon>
        <taxon>Kiritimatiellota</taxon>
        <taxon>Kiritimatiellia</taxon>
        <taxon>Kiritimatiellales</taxon>
        <taxon>Pontiellaceae</taxon>
        <taxon>Pontiella</taxon>
    </lineage>
</organism>
<dbReference type="PANTHER" id="PTHR46401">
    <property type="entry name" value="GLYCOSYLTRANSFERASE WBBK-RELATED"/>
    <property type="match status" value="1"/>
</dbReference>
<dbReference type="Pfam" id="PF13439">
    <property type="entry name" value="Glyco_transf_4"/>
    <property type="match status" value="1"/>
</dbReference>
<dbReference type="CDD" id="cd03809">
    <property type="entry name" value="GT4_MtfB-like"/>
    <property type="match status" value="1"/>
</dbReference>
<name>A0A6C2UPP6_9BACT</name>
<dbReference type="InterPro" id="IPR001296">
    <property type="entry name" value="Glyco_trans_1"/>
</dbReference>
<dbReference type="Proteomes" id="UP000346198">
    <property type="component" value="Unassembled WGS sequence"/>
</dbReference>
<proteinExistence type="predicted"/>
<keyword evidence="5" id="KW-1185">Reference proteome</keyword>
<evidence type="ECO:0000259" key="3">
    <source>
        <dbReference type="Pfam" id="PF13439"/>
    </source>
</evidence>
<gene>
    <name evidence="4" type="primary">pglJ</name>
    <name evidence="4" type="ORF">SCARR_03359</name>
</gene>
<feature type="domain" description="Glycosyltransferase subfamily 4-like N-terminal" evidence="3">
    <location>
        <begin position="20"/>
        <end position="177"/>
    </location>
</feature>
<dbReference type="Pfam" id="PF00534">
    <property type="entry name" value="Glycos_transf_1"/>
    <property type="match status" value="1"/>
</dbReference>
<reference evidence="4 5" key="1">
    <citation type="submission" date="2019-04" db="EMBL/GenBank/DDBJ databases">
        <authorList>
            <person name="Van Vliet M D."/>
        </authorList>
    </citation>
    <scope>NUCLEOTIDE SEQUENCE [LARGE SCALE GENOMIC DNA]</scope>
    <source>
        <strain evidence="4 5">F21</strain>
    </source>
</reference>
<dbReference type="RefSeq" id="WP_136062766.1">
    <property type="nucleotide sequence ID" value="NZ_CAAHFH010000002.1"/>
</dbReference>
<dbReference type="PANTHER" id="PTHR46401:SF2">
    <property type="entry name" value="GLYCOSYLTRANSFERASE WBBK-RELATED"/>
    <property type="match status" value="1"/>
</dbReference>
<accession>A0A6C2UPP6</accession>
<keyword evidence="1 4" id="KW-0808">Transferase</keyword>
<dbReference type="GO" id="GO:0009103">
    <property type="term" value="P:lipopolysaccharide biosynthetic process"/>
    <property type="evidence" value="ECO:0007669"/>
    <property type="project" value="TreeGrafter"/>
</dbReference>
<dbReference type="GO" id="GO:0016757">
    <property type="term" value="F:glycosyltransferase activity"/>
    <property type="evidence" value="ECO:0007669"/>
    <property type="project" value="InterPro"/>
</dbReference>
<evidence type="ECO:0000259" key="2">
    <source>
        <dbReference type="Pfam" id="PF00534"/>
    </source>
</evidence>
<dbReference type="SUPFAM" id="SSF53756">
    <property type="entry name" value="UDP-Glycosyltransferase/glycogen phosphorylase"/>
    <property type="match status" value="1"/>
</dbReference>
<sequence>MRTNMRIGFSTFVLEGGKSGLSAYICNLLRALQLEDTQNNYDLLMARDEAELVPLTNPRFKKRLSPPFINRPVVNLAWHNAGLPQTKYDLLHIPSYRRIPLLKRTKVVATVHDLAAFSVDAKYDRARMLFNRKFAPAMIRRADHVIAVSEHTKNDIVRFTGYPEDKITVIYSGIDHDLFHPAPAEEARRTLAELHGLEKPFFVYVSRLEHPAKNHVRLIEAFERFKLESDSAHQLVLAGADWSGADLIRARAAQSPVNSDIVFLGFVPGDSLPLLYSGCDLMVFPSLFEGFGFPVLEALACGAPVACSNTSAMKEIAGGAAQTFNPYSTDEIFACMENSVSKGVNAETRAHGMEHAFTFDWQTAARRVMGVYESLA</sequence>
<evidence type="ECO:0000313" key="4">
    <source>
        <dbReference type="EMBL" id="VGO21287.1"/>
    </source>
</evidence>
<dbReference type="Gene3D" id="3.40.50.2000">
    <property type="entry name" value="Glycogen Phosphorylase B"/>
    <property type="match status" value="2"/>
</dbReference>
<evidence type="ECO:0000313" key="5">
    <source>
        <dbReference type="Proteomes" id="UP000346198"/>
    </source>
</evidence>
<protein>
    <submittedName>
        <fullName evidence="4">N-acetylgalactosamine-N,N'-diacetylbacillosaminyl -diphospho-undecaprenol 4-alpha-N-acetylgalactosaminyltransferase</fullName>
    </submittedName>
</protein>
<dbReference type="InterPro" id="IPR028098">
    <property type="entry name" value="Glyco_trans_4-like_N"/>
</dbReference>
<dbReference type="EMBL" id="CAAHFH010000002">
    <property type="protein sequence ID" value="VGO21287.1"/>
    <property type="molecule type" value="Genomic_DNA"/>
</dbReference>
<feature type="domain" description="Glycosyl transferase family 1" evidence="2">
    <location>
        <begin position="197"/>
        <end position="318"/>
    </location>
</feature>
<evidence type="ECO:0000256" key="1">
    <source>
        <dbReference type="ARBA" id="ARBA00022679"/>
    </source>
</evidence>